<feature type="compositionally biased region" description="Low complexity" evidence="1">
    <location>
        <begin position="37"/>
        <end position="50"/>
    </location>
</feature>
<keyword evidence="3" id="KW-1185">Reference proteome</keyword>
<evidence type="ECO:0000313" key="2">
    <source>
        <dbReference type="EMBL" id="PSN64675.1"/>
    </source>
</evidence>
<evidence type="ECO:0000256" key="1">
    <source>
        <dbReference type="SAM" id="MobiDB-lite"/>
    </source>
</evidence>
<protein>
    <submittedName>
        <fullName evidence="2">Uncharacterized protein</fullName>
    </submittedName>
</protein>
<accession>A0A2T2NGW1</accession>
<dbReference type="Proteomes" id="UP000240883">
    <property type="component" value="Unassembled WGS sequence"/>
</dbReference>
<feature type="region of interest" description="Disordered" evidence="1">
    <location>
        <begin position="1"/>
        <end position="52"/>
    </location>
</feature>
<feature type="region of interest" description="Disordered" evidence="1">
    <location>
        <begin position="71"/>
        <end position="115"/>
    </location>
</feature>
<name>A0A2T2NGW1_CORCC</name>
<sequence length="179" mass="19410">MPASVASAPVQRTTNKTPASRTAAAKKTANGPKSPKANNAVQAANGAVHASPYEIMASRIANRVAEMAENYTFVEREKPSSQPPTPTSPKQQQRKPPRKLEMRLPPSGQSPTNITFSAPFLDNTLTKLLTLQNRMLKVSNDIAQSEDVEESVKQEQFNQSAELSRIIALICAEKARQGA</sequence>
<organism evidence="2 3">
    <name type="scientific">Corynespora cassiicola Philippines</name>
    <dbReference type="NCBI Taxonomy" id="1448308"/>
    <lineage>
        <taxon>Eukaryota</taxon>
        <taxon>Fungi</taxon>
        <taxon>Dikarya</taxon>
        <taxon>Ascomycota</taxon>
        <taxon>Pezizomycotina</taxon>
        <taxon>Dothideomycetes</taxon>
        <taxon>Pleosporomycetidae</taxon>
        <taxon>Pleosporales</taxon>
        <taxon>Corynesporascaceae</taxon>
        <taxon>Corynespora</taxon>
    </lineage>
</organism>
<dbReference type="AlphaFoldDB" id="A0A2T2NGW1"/>
<gene>
    <name evidence="2" type="ORF">BS50DRAFT_576085</name>
</gene>
<proteinExistence type="predicted"/>
<evidence type="ECO:0000313" key="3">
    <source>
        <dbReference type="Proteomes" id="UP000240883"/>
    </source>
</evidence>
<dbReference type="EMBL" id="KZ678138">
    <property type="protein sequence ID" value="PSN64675.1"/>
    <property type="molecule type" value="Genomic_DNA"/>
</dbReference>
<reference evidence="2 3" key="1">
    <citation type="journal article" date="2018" name="Front. Microbiol.">
        <title>Genome-Wide Analysis of Corynespora cassiicola Leaf Fall Disease Putative Effectors.</title>
        <authorList>
            <person name="Lopez D."/>
            <person name="Ribeiro S."/>
            <person name="Label P."/>
            <person name="Fumanal B."/>
            <person name="Venisse J.S."/>
            <person name="Kohler A."/>
            <person name="de Oliveira R.R."/>
            <person name="Labutti K."/>
            <person name="Lipzen A."/>
            <person name="Lail K."/>
            <person name="Bauer D."/>
            <person name="Ohm R.A."/>
            <person name="Barry K.W."/>
            <person name="Spatafora J."/>
            <person name="Grigoriev I.V."/>
            <person name="Martin F.M."/>
            <person name="Pujade-Renaud V."/>
        </authorList>
    </citation>
    <scope>NUCLEOTIDE SEQUENCE [LARGE SCALE GENOMIC DNA]</scope>
    <source>
        <strain evidence="2 3">Philippines</strain>
    </source>
</reference>
<feature type="compositionally biased region" description="Polar residues" evidence="1">
    <location>
        <begin position="10"/>
        <end position="20"/>
    </location>
</feature>
<dbReference type="OrthoDB" id="3899716at2759"/>